<accession>A0ABU6A2D5</accession>
<dbReference type="InterPro" id="IPR000073">
    <property type="entry name" value="AB_hydrolase_1"/>
</dbReference>
<dbReference type="InterPro" id="IPR051044">
    <property type="entry name" value="MAG_DAG_Lipase"/>
</dbReference>
<evidence type="ECO:0000259" key="1">
    <source>
        <dbReference type="Pfam" id="PF12146"/>
    </source>
</evidence>
<dbReference type="Pfam" id="PF12146">
    <property type="entry name" value="Hydrolase_4"/>
    <property type="match status" value="1"/>
</dbReference>
<dbReference type="Gene3D" id="3.40.50.1820">
    <property type="entry name" value="alpha/beta hydrolase"/>
    <property type="match status" value="1"/>
</dbReference>
<name>A0ABU6A2D5_9FLAO</name>
<organism evidence="2 3">
    <name type="scientific">Aquimarina gracilis</name>
    <dbReference type="NCBI Taxonomy" id="874422"/>
    <lineage>
        <taxon>Bacteria</taxon>
        <taxon>Pseudomonadati</taxon>
        <taxon>Bacteroidota</taxon>
        <taxon>Flavobacteriia</taxon>
        <taxon>Flavobacteriales</taxon>
        <taxon>Flavobacteriaceae</taxon>
        <taxon>Aquimarina</taxon>
    </lineage>
</organism>
<gene>
    <name evidence="2" type="ORF">U6A24_22400</name>
</gene>
<evidence type="ECO:0000313" key="2">
    <source>
        <dbReference type="EMBL" id="MEB3348246.1"/>
    </source>
</evidence>
<comment type="caution">
    <text evidence="2">The sequence shown here is derived from an EMBL/GenBank/DDBJ whole genome shotgun (WGS) entry which is preliminary data.</text>
</comment>
<dbReference type="InterPro" id="IPR029058">
    <property type="entry name" value="AB_hydrolase_fold"/>
</dbReference>
<dbReference type="InterPro" id="IPR022742">
    <property type="entry name" value="Hydrolase_4"/>
</dbReference>
<keyword evidence="3" id="KW-1185">Reference proteome</keyword>
<keyword evidence="2" id="KW-0378">Hydrolase</keyword>
<dbReference type="PANTHER" id="PTHR11614">
    <property type="entry name" value="PHOSPHOLIPASE-RELATED"/>
    <property type="match status" value="1"/>
</dbReference>
<proteinExistence type="predicted"/>
<sequence length="274" mass="30818">MQHREFFFEHSKQQLFGQYWVPNDCKAMVVLVHGMGEHSSRYADYVIPELLAKHIGVLTYDNFGHGKSNGKRGHCPGYESLLAVVDTMFVKAQALTKGVPLFIYGHSMGGNLVINYVLRNRPEIAGAVLTSPFLRLAFQPPAWKMTMGKLMQKIAPSVTLPSGLDVNAISRIPEEVEKYKNDPLVHDKVSPNFSFPIMEAGEWAIKNAATLDTPVLLLHGTDDQIIDYKGSQEFSENTNQAKLILVDGGYHELHKDLEKDKVIRTITKWILKKL</sequence>
<reference evidence="2 3" key="1">
    <citation type="journal article" date="2013" name="Int. J. Syst. Evol. Microbiol.">
        <title>Aquimarina gracilis sp. nov., isolated from the gut microflora of a mussel, Mytilus coruscus, and emended description of Aquimarina spongiae.</title>
        <authorList>
            <person name="Park S.C."/>
            <person name="Choe H.N."/>
            <person name="Baik K.S."/>
            <person name="Seong C.N."/>
        </authorList>
    </citation>
    <scope>NUCLEOTIDE SEQUENCE [LARGE SCALE GENOMIC DNA]</scope>
    <source>
        <strain evidence="2 3">PSC32</strain>
    </source>
</reference>
<feature type="domain" description="Serine aminopeptidase S33" evidence="1">
    <location>
        <begin position="25"/>
        <end position="257"/>
    </location>
</feature>
<protein>
    <submittedName>
        <fullName evidence="2">Alpha/beta hydrolase</fullName>
    </submittedName>
</protein>
<dbReference type="RefSeq" id="WP_324182270.1">
    <property type="nucleotide sequence ID" value="NZ_BAABAW010000006.1"/>
</dbReference>
<dbReference type="EMBL" id="JAYKLX010000013">
    <property type="protein sequence ID" value="MEB3348246.1"/>
    <property type="molecule type" value="Genomic_DNA"/>
</dbReference>
<dbReference type="PRINTS" id="PR00111">
    <property type="entry name" value="ABHYDROLASE"/>
</dbReference>
<dbReference type="GO" id="GO:0016787">
    <property type="term" value="F:hydrolase activity"/>
    <property type="evidence" value="ECO:0007669"/>
    <property type="project" value="UniProtKB-KW"/>
</dbReference>
<dbReference type="SUPFAM" id="SSF53474">
    <property type="entry name" value="alpha/beta-Hydrolases"/>
    <property type="match status" value="1"/>
</dbReference>
<dbReference type="Proteomes" id="UP001327027">
    <property type="component" value="Unassembled WGS sequence"/>
</dbReference>
<evidence type="ECO:0000313" key="3">
    <source>
        <dbReference type="Proteomes" id="UP001327027"/>
    </source>
</evidence>